<sequence length="157" mass="16764">MAEQYTRQPKEYEERVVQIKRVSKKTKGGNKAGFTALVLLGNRNGKVGVALGKAKDVSSAIQKAIAKAKENLIEVPLVGNTIPHEITVKFKSAKILMMPAPVGSGVIAGGTVRDVLQLAGIKDISAKMLGSNNKNANVYCTLQALSSLRFSDKEVKA</sequence>
<dbReference type="NCBIfam" id="TIGR01021">
    <property type="entry name" value="rpsE_bact"/>
    <property type="match status" value="1"/>
</dbReference>
<dbReference type="GO" id="GO:0003735">
    <property type="term" value="F:structural constituent of ribosome"/>
    <property type="evidence" value="ECO:0007669"/>
    <property type="project" value="UniProtKB-UniRule"/>
</dbReference>
<dbReference type="SUPFAM" id="SSF54768">
    <property type="entry name" value="dsRNA-binding domain-like"/>
    <property type="match status" value="1"/>
</dbReference>
<evidence type="ECO:0000256" key="1">
    <source>
        <dbReference type="ARBA" id="ARBA00008945"/>
    </source>
</evidence>
<dbReference type="Pfam" id="PF03719">
    <property type="entry name" value="Ribosomal_S5_C"/>
    <property type="match status" value="1"/>
</dbReference>
<comment type="caution">
    <text evidence="11">The sequence shown here is derived from an EMBL/GenBank/DDBJ whole genome shotgun (WGS) entry which is preliminary data.</text>
</comment>
<evidence type="ECO:0000256" key="5">
    <source>
        <dbReference type="ARBA" id="ARBA00023274"/>
    </source>
</evidence>
<comment type="similarity">
    <text evidence="1 9">Belongs to the universal ribosomal protein uS5 family.</text>
</comment>
<dbReference type="SUPFAM" id="SSF54211">
    <property type="entry name" value="Ribosomal protein S5 domain 2-like"/>
    <property type="match status" value="1"/>
</dbReference>
<dbReference type="InterPro" id="IPR005324">
    <property type="entry name" value="Ribosomal_uS5_C"/>
</dbReference>
<evidence type="ECO:0000256" key="9">
    <source>
        <dbReference type="RuleBase" id="RU003823"/>
    </source>
</evidence>
<dbReference type="GO" id="GO:0005737">
    <property type="term" value="C:cytoplasm"/>
    <property type="evidence" value="ECO:0007669"/>
    <property type="project" value="UniProtKB-ARBA"/>
</dbReference>
<dbReference type="STRING" id="1802617.A2886_01220"/>
<keyword evidence="2" id="KW-0699">rRNA-binding</keyword>
<evidence type="ECO:0000313" key="11">
    <source>
        <dbReference type="EMBL" id="OGC47252.1"/>
    </source>
</evidence>
<evidence type="ECO:0000256" key="2">
    <source>
        <dbReference type="ARBA" id="ARBA00022730"/>
    </source>
</evidence>
<dbReference type="Proteomes" id="UP000176608">
    <property type="component" value="Unassembled WGS sequence"/>
</dbReference>
<protein>
    <recommendedName>
        <fullName evidence="6">Small ribosomal subunit protein uS5</fullName>
    </recommendedName>
    <alternativeName>
        <fullName evidence="7">30S ribosomal protein S5</fullName>
    </alternativeName>
</protein>
<keyword evidence="5 8" id="KW-0687">Ribonucleoprotein</keyword>
<proteinExistence type="inferred from homology"/>
<dbReference type="PANTHER" id="PTHR48277:SF1">
    <property type="entry name" value="MITOCHONDRIAL RIBOSOMAL PROTEIN S5"/>
    <property type="match status" value="1"/>
</dbReference>
<name>A0A1F4UQT1_UNCKA</name>
<evidence type="ECO:0000256" key="7">
    <source>
        <dbReference type="ARBA" id="ARBA00035519"/>
    </source>
</evidence>
<dbReference type="PANTHER" id="PTHR48277">
    <property type="entry name" value="MITOCHONDRIAL RIBOSOMAL PROTEIN S5"/>
    <property type="match status" value="1"/>
</dbReference>
<dbReference type="EMBL" id="MEVA01000016">
    <property type="protein sequence ID" value="OGC47252.1"/>
    <property type="molecule type" value="Genomic_DNA"/>
</dbReference>
<dbReference type="InterPro" id="IPR014721">
    <property type="entry name" value="Ribsml_uS5_D2-typ_fold_subgr"/>
</dbReference>
<evidence type="ECO:0000256" key="4">
    <source>
        <dbReference type="ARBA" id="ARBA00022980"/>
    </source>
</evidence>
<evidence type="ECO:0000256" key="8">
    <source>
        <dbReference type="PROSITE-ProRule" id="PRU00268"/>
    </source>
</evidence>
<organism evidence="11 12">
    <name type="scientific">candidate division WWE3 bacterium RIFCSPHIGHO2_01_FULL_42_13</name>
    <dbReference type="NCBI Taxonomy" id="1802617"/>
    <lineage>
        <taxon>Bacteria</taxon>
        <taxon>Katanobacteria</taxon>
    </lineage>
</organism>
<dbReference type="GO" id="GO:0015935">
    <property type="term" value="C:small ribosomal subunit"/>
    <property type="evidence" value="ECO:0007669"/>
    <property type="project" value="InterPro"/>
</dbReference>
<dbReference type="GO" id="GO:0019843">
    <property type="term" value="F:rRNA binding"/>
    <property type="evidence" value="ECO:0007669"/>
    <property type="project" value="UniProtKB-KW"/>
</dbReference>
<dbReference type="Gene3D" id="3.30.230.10">
    <property type="match status" value="1"/>
</dbReference>
<keyword evidence="4 8" id="KW-0689">Ribosomal protein</keyword>
<dbReference type="InterPro" id="IPR013810">
    <property type="entry name" value="Ribosomal_uS5_N"/>
</dbReference>
<dbReference type="FunFam" id="3.30.230.10:FF:000002">
    <property type="entry name" value="30S ribosomal protein S5"/>
    <property type="match status" value="1"/>
</dbReference>
<evidence type="ECO:0000313" key="12">
    <source>
        <dbReference type="Proteomes" id="UP000176608"/>
    </source>
</evidence>
<dbReference type="AlphaFoldDB" id="A0A1F4UQT1"/>
<dbReference type="GO" id="GO:0006412">
    <property type="term" value="P:translation"/>
    <property type="evidence" value="ECO:0007669"/>
    <property type="project" value="InterPro"/>
</dbReference>
<evidence type="ECO:0000256" key="3">
    <source>
        <dbReference type="ARBA" id="ARBA00022884"/>
    </source>
</evidence>
<dbReference type="Pfam" id="PF00333">
    <property type="entry name" value="Ribosomal_S5"/>
    <property type="match status" value="1"/>
</dbReference>
<dbReference type="Gene3D" id="3.30.160.20">
    <property type="match status" value="1"/>
</dbReference>
<dbReference type="InterPro" id="IPR000851">
    <property type="entry name" value="Ribosomal_uS5"/>
</dbReference>
<feature type="domain" description="S5 DRBM" evidence="10">
    <location>
        <begin position="12"/>
        <end position="75"/>
    </location>
</feature>
<accession>A0A1F4UQT1</accession>
<evidence type="ECO:0000256" key="6">
    <source>
        <dbReference type="ARBA" id="ARBA00035255"/>
    </source>
</evidence>
<evidence type="ECO:0000259" key="10">
    <source>
        <dbReference type="PROSITE" id="PS50881"/>
    </source>
</evidence>
<gene>
    <name evidence="11" type="ORF">A2886_01220</name>
</gene>
<dbReference type="InterPro" id="IPR020568">
    <property type="entry name" value="Ribosomal_Su5_D2-typ_SF"/>
</dbReference>
<dbReference type="PROSITE" id="PS50881">
    <property type="entry name" value="S5_DSRBD"/>
    <property type="match status" value="1"/>
</dbReference>
<dbReference type="InterPro" id="IPR005712">
    <property type="entry name" value="Ribosomal_uS5_bac-type"/>
</dbReference>
<reference evidence="11 12" key="1">
    <citation type="journal article" date="2016" name="Nat. Commun.">
        <title>Thousands of microbial genomes shed light on interconnected biogeochemical processes in an aquifer system.</title>
        <authorList>
            <person name="Anantharaman K."/>
            <person name="Brown C.T."/>
            <person name="Hug L.A."/>
            <person name="Sharon I."/>
            <person name="Castelle C.J."/>
            <person name="Probst A.J."/>
            <person name="Thomas B.C."/>
            <person name="Singh A."/>
            <person name="Wilkins M.J."/>
            <person name="Karaoz U."/>
            <person name="Brodie E.L."/>
            <person name="Williams K.H."/>
            <person name="Hubbard S.S."/>
            <person name="Banfield J.F."/>
        </authorList>
    </citation>
    <scope>NUCLEOTIDE SEQUENCE [LARGE SCALE GENOMIC DNA]</scope>
</reference>
<keyword evidence="3" id="KW-0694">RNA-binding</keyword>